<dbReference type="InterPro" id="IPR003346">
    <property type="entry name" value="Transposase_20"/>
</dbReference>
<evidence type="ECO:0000313" key="3">
    <source>
        <dbReference type="Proteomes" id="UP000011864"/>
    </source>
</evidence>
<reference evidence="2 3" key="1">
    <citation type="journal article" date="2013" name="Genome Announc.">
        <title>Complete Genome Sequence of Glaciecola psychrophila Strain 170T.</title>
        <authorList>
            <person name="Yin J."/>
            <person name="Chen J."/>
            <person name="Liu G."/>
            <person name="Yu Y."/>
            <person name="Song L."/>
            <person name="Wang X."/>
            <person name="Qu X."/>
        </authorList>
    </citation>
    <scope>NUCLEOTIDE SEQUENCE [LARGE SCALE GENOMIC DNA]</scope>
    <source>
        <strain evidence="2 3">170</strain>
    </source>
</reference>
<dbReference type="Proteomes" id="UP000011864">
    <property type="component" value="Chromosome"/>
</dbReference>
<dbReference type="GO" id="GO:0003677">
    <property type="term" value="F:DNA binding"/>
    <property type="evidence" value="ECO:0007669"/>
    <property type="project" value="InterPro"/>
</dbReference>
<dbReference type="STRING" id="1129794.C427_1397"/>
<dbReference type="InterPro" id="IPR047650">
    <property type="entry name" value="Transpos_IS110"/>
</dbReference>
<gene>
    <name evidence="2" type="ORF">C427_1397</name>
</gene>
<evidence type="ECO:0000313" key="2">
    <source>
        <dbReference type="EMBL" id="AGH43506.1"/>
    </source>
</evidence>
<evidence type="ECO:0000259" key="1">
    <source>
        <dbReference type="Pfam" id="PF02371"/>
    </source>
</evidence>
<dbReference type="GO" id="GO:0004803">
    <property type="term" value="F:transposase activity"/>
    <property type="evidence" value="ECO:0007669"/>
    <property type="project" value="InterPro"/>
</dbReference>
<dbReference type="PANTHER" id="PTHR33055">
    <property type="entry name" value="TRANSPOSASE FOR INSERTION SEQUENCE ELEMENT IS1111A"/>
    <property type="match status" value="1"/>
</dbReference>
<dbReference type="HOGENOM" id="CLU_036902_3_2_6"/>
<sequence>MINASALLAAIDKGQAFNNPKEFAVWLGLTPKPHASGNISKMGGITKRGDRYLRKQLIHGAIAFVSRAAKSTGPLALWALKFRATKPFNKVAVAMAHRLARLIWILLSRQEHYRVTAANLSA</sequence>
<dbReference type="eggNOG" id="COG3547">
    <property type="taxonomic scope" value="Bacteria"/>
</dbReference>
<keyword evidence="3" id="KW-1185">Reference proteome</keyword>
<proteinExistence type="predicted"/>
<dbReference type="GO" id="GO:0006313">
    <property type="term" value="P:DNA transposition"/>
    <property type="evidence" value="ECO:0007669"/>
    <property type="project" value="InterPro"/>
</dbReference>
<dbReference type="KEGG" id="gps:C427_1397"/>
<accession>M4RIV1</accession>
<feature type="domain" description="Transposase IS116/IS110/IS902 C-terminal" evidence="1">
    <location>
        <begin position="2"/>
        <end position="68"/>
    </location>
</feature>
<dbReference type="Pfam" id="PF02371">
    <property type="entry name" value="Transposase_20"/>
    <property type="match status" value="1"/>
</dbReference>
<dbReference type="AlphaFoldDB" id="M4RIV1"/>
<organism evidence="2 3">
    <name type="scientific">Paraglaciecola psychrophila 170</name>
    <dbReference type="NCBI Taxonomy" id="1129794"/>
    <lineage>
        <taxon>Bacteria</taxon>
        <taxon>Pseudomonadati</taxon>
        <taxon>Pseudomonadota</taxon>
        <taxon>Gammaproteobacteria</taxon>
        <taxon>Alteromonadales</taxon>
        <taxon>Alteromonadaceae</taxon>
        <taxon>Paraglaciecola</taxon>
    </lineage>
</organism>
<dbReference type="PANTHER" id="PTHR33055:SF3">
    <property type="entry name" value="PUTATIVE TRANSPOSASE FOR IS117-RELATED"/>
    <property type="match status" value="1"/>
</dbReference>
<dbReference type="PATRIC" id="fig|1129794.4.peg.1382"/>
<name>M4RIV1_9ALTE</name>
<dbReference type="EMBL" id="CP003837">
    <property type="protein sequence ID" value="AGH43506.1"/>
    <property type="molecule type" value="Genomic_DNA"/>
</dbReference>
<protein>
    <submittedName>
        <fullName evidence="2">Transposase IS116/IS110/IS902 family protein</fullName>
    </submittedName>
</protein>